<proteinExistence type="inferred from homology"/>
<dbReference type="Gramene" id="Solyc02g021362.1.1">
    <property type="protein sequence ID" value="Solyc02g021362.1.1"/>
    <property type="gene ID" value="Solyc02g021362.1"/>
</dbReference>
<dbReference type="InterPro" id="IPR045187">
    <property type="entry name" value="CcO_II"/>
</dbReference>
<dbReference type="GO" id="GO:0005507">
    <property type="term" value="F:copper ion binding"/>
    <property type="evidence" value="ECO:0007669"/>
    <property type="project" value="InterPro"/>
</dbReference>
<dbReference type="STRING" id="4081.A0A3Q7EXT1"/>
<evidence type="ECO:0000256" key="3">
    <source>
        <dbReference type="ARBA" id="ARBA00007866"/>
    </source>
</evidence>
<name>A0A3Q7EXT1_SOLLC</name>
<dbReference type="AlphaFoldDB" id="A0A3Q7EXT1"/>
<evidence type="ECO:0000259" key="7">
    <source>
        <dbReference type="PROSITE" id="PS50857"/>
    </source>
</evidence>
<dbReference type="Pfam" id="PF00116">
    <property type="entry name" value="COX2"/>
    <property type="match status" value="1"/>
</dbReference>
<comment type="similarity">
    <text evidence="3">Belongs to the cytochrome c oxidase subunit 2 family.</text>
</comment>
<dbReference type="PROSITE" id="PS50857">
    <property type="entry name" value="COX2_CUA"/>
    <property type="match status" value="1"/>
</dbReference>
<reference evidence="8" key="2">
    <citation type="submission" date="2019-01" db="UniProtKB">
        <authorList>
            <consortium name="EnsemblPlants"/>
        </authorList>
    </citation>
    <scope>IDENTIFICATION</scope>
    <source>
        <strain evidence="8">cv. Heinz 1706</strain>
    </source>
</reference>
<evidence type="ECO:0000256" key="2">
    <source>
        <dbReference type="ARBA" id="ARBA00004370"/>
    </source>
</evidence>
<sequence length="150" mass="17553">MAIRILRHNNTYDAKNNRLTSQCLFLRYSNFSFCIMDLRSRFMEFPLLKNPIPQRIVHRTTINILRNIFPSIIPMFIDKVVVETTITIRAIGHQWYWSMTPHECSEICGTNHAFMPIIVEAVPRKDYGSRVSNQLIPQSQINIQYLSALP</sequence>
<dbReference type="GO" id="GO:0004129">
    <property type="term" value="F:cytochrome-c oxidase activity"/>
    <property type="evidence" value="ECO:0007669"/>
    <property type="project" value="UniProtKB-EC"/>
</dbReference>
<dbReference type="PANTHER" id="PTHR22888">
    <property type="entry name" value="CYTOCHROME C OXIDASE, SUBUNIT II"/>
    <property type="match status" value="1"/>
</dbReference>
<evidence type="ECO:0000313" key="9">
    <source>
        <dbReference type="Proteomes" id="UP000004994"/>
    </source>
</evidence>
<dbReference type="InterPro" id="IPR002429">
    <property type="entry name" value="CcO_II-like_C"/>
</dbReference>
<comment type="cofactor">
    <cofactor evidence="1">
        <name>Cu cation</name>
        <dbReference type="ChEBI" id="CHEBI:23378"/>
    </cofactor>
</comment>
<dbReference type="EnsemblPlants" id="Solyc02g021362.1.1">
    <property type="protein sequence ID" value="Solyc02g021362.1.1"/>
    <property type="gene ID" value="Solyc02g021362.1"/>
</dbReference>
<dbReference type="GO" id="GO:0042773">
    <property type="term" value="P:ATP synthesis coupled electron transport"/>
    <property type="evidence" value="ECO:0000318"/>
    <property type="project" value="GO_Central"/>
</dbReference>
<dbReference type="GO" id="GO:0045277">
    <property type="term" value="C:respiratory chain complex IV"/>
    <property type="evidence" value="ECO:0000318"/>
    <property type="project" value="GO_Central"/>
</dbReference>
<dbReference type="InterPro" id="IPR008972">
    <property type="entry name" value="Cupredoxin"/>
</dbReference>
<feature type="domain" description="Cytochrome oxidase subunit II copper A binding" evidence="7">
    <location>
        <begin position="1"/>
        <end position="133"/>
    </location>
</feature>
<dbReference type="Gene3D" id="2.60.40.420">
    <property type="entry name" value="Cupredoxins - blue copper proteins"/>
    <property type="match status" value="1"/>
</dbReference>
<comment type="subcellular location">
    <subcellularLocation>
        <location evidence="2">Membrane</location>
    </subcellularLocation>
</comment>
<organism evidence="8">
    <name type="scientific">Solanum lycopersicum</name>
    <name type="common">Tomato</name>
    <name type="synonym">Lycopersicon esculentum</name>
    <dbReference type="NCBI Taxonomy" id="4081"/>
    <lineage>
        <taxon>Eukaryota</taxon>
        <taxon>Viridiplantae</taxon>
        <taxon>Streptophyta</taxon>
        <taxon>Embryophyta</taxon>
        <taxon>Tracheophyta</taxon>
        <taxon>Spermatophyta</taxon>
        <taxon>Magnoliopsida</taxon>
        <taxon>eudicotyledons</taxon>
        <taxon>Gunneridae</taxon>
        <taxon>Pentapetalae</taxon>
        <taxon>asterids</taxon>
        <taxon>lamiids</taxon>
        <taxon>Solanales</taxon>
        <taxon>Solanaceae</taxon>
        <taxon>Solanoideae</taxon>
        <taxon>Solaneae</taxon>
        <taxon>Solanum</taxon>
        <taxon>Solanum subgen. Lycopersicon</taxon>
    </lineage>
</organism>
<comment type="catalytic activity">
    <reaction evidence="6">
        <text>4 Fe(II)-[cytochrome c] + O2 + 8 H(+)(in) = 4 Fe(III)-[cytochrome c] + 2 H2O + 4 H(+)(out)</text>
        <dbReference type="Rhea" id="RHEA:11436"/>
        <dbReference type="Rhea" id="RHEA-COMP:10350"/>
        <dbReference type="Rhea" id="RHEA-COMP:14399"/>
        <dbReference type="ChEBI" id="CHEBI:15377"/>
        <dbReference type="ChEBI" id="CHEBI:15378"/>
        <dbReference type="ChEBI" id="CHEBI:15379"/>
        <dbReference type="ChEBI" id="CHEBI:29033"/>
        <dbReference type="ChEBI" id="CHEBI:29034"/>
        <dbReference type="EC" id="7.1.1.9"/>
    </reaction>
    <physiologicalReaction direction="left-to-right" evidence="6">
        <dbReference type="Rhea" id="RHEA:11437"/>
    </physiologicalReaction>
</comment>
<evidence type="ECO:0000256" key="6">
    <source>
        <dbReference type="ARBA" id="ARBA00049512"/>
    </source>
</evidence>
<evidence type="ECO:0000313" key="8">
    <source>
        <dbReference type="EnsemblPlants" id="Solyc02g021362.1.1"/>
    </source>
</evidence>
<evidence type="ECO:0000256" key="4">
    <source>
        <dbReference type="ARBA" id="ARBA00023136"/>
    </source>
</evidence>
<dbReference type="PANTHER" id="PTHR22888:SF9">
    <property type="entry name" value="CYTOCHROME C OXIDASE SUBUNIT 2"/>
    <property type="match status" value="1"/>
</dbReference>
<dbReference type="InParanoid" id="A0A3Q7EXT1"/>
<evidence type="ECO:0000256" key="5">
    <source>
        <dbReference type="ARBA" id="ARBA00031389"/>
    </source>
</evidence>
<dbReference type="Proteomes" id="UP000004994">
    <property type="component" value="Chromosome 2"/>
</dbReference>
<keyword evidence="4" id="KW-0472">Membrane</keyword>
<keyword evidence="9" id="KW-1185">Reference proteome</keyword>
<evidence type="ECO:0000256" key="1">
    <source>
        <dbReference type="ARBA" id="ARBA00001935"/>
    </source>
</evidence>
<reference evidence="8" key="1">
    <citation type="journal article" date="2012" name="Nature">
        <title>The tomato genome sequence provides insights into fleshy fruit evolution.</title>
        <authorList>
            <consortium name="Tomato Genome Consortium"/>
        </authorList>
    </citation>
    <scope>NUCLEOTIDE SEQUENCE [LARGE SCALE GENOMIC DNA]</scope>
    <source>
        <strain evidence="8">cv. Heinz 1706</strain>
    </source>
</reference>
<protein>
    <recommendedName>
        <fullName evidence="5">Cytochrome c oxidase polypeptide II</fullName>
    </recommendedName>
</protein>
<accession>A0A3Q7EXT1</accession>
<dbReference type="SUPFAM" id="SSF49503">
    <property type="entry name" value="Cupredoxins"/>
    <property type="match status" value="1"/>
</dbReference>
<dbReference type="GO" id="GO:0031966">
    <property type="term" value="C:mitochondrial membrane"/>
    <property type="evidence" value="ECO:0000318"/>
    <property type="project" value="GO_Central"/>
</dbReference>